<dbReference type="EMBL" id="CP043420">
    <property type="protein sequence ID" value="QEL12738.1"/>
    <property type="molecule type" value="Genomic_DNA"/>
</dbReference>
<evidence type="ECO:0000256" key="3">
    <source>
        <dbReference type="ARBA" id="ARBA00022448"/>
    </source>
</evidence>
<keyword evidence="4" id="KW-0408">Iron</keyword>
<organism evidence="6 7">
    <name type="scientific">Kushneria phosphatilytica</name>
    <dbReference type="NCBI Taxonomy" id="657387"/>
    <lineage>
        <taxon>Bacteria</taxon>
        <taxon>Pseudomonadati</taxon>
        <taxon>Pseudomonadota</taxon>
        <taxon>Gammaproteobacteria</taxon>
        <taxon>Oceanospirillales</taxon>
        <taxon>Halomonadaceae</taxon>
        <taxon>Kushneria</taxon>
    </lineage>
</organism>
<dbReference type="GO" id="GO:1901678">
    <property type="term" value="P:iron coordination entity transport"/>
    <property type="evidence" value="ECO:0007669"/>
    <property type="project" value="UniProtKB-ARBA"/>
</dbReference>
<dbReference type="InterPro" id="IPR051313">
    <property type="entry name" value="Bact_iron-sidero_bind"/>
</dbReference>
<dbReference type="Pfam" id="PF01497">
    <property type="entry name" value="Peripla_BP_2"/>
    <property type="match status" value="1"/>
</dbReference>
<dbReference type="PANTHER" id="PTHR30532:SF1">
    <property type="entry name" value="IRON(3+)-HYDROXAMATE-BINDING PROTEIN FHUD"/>
    <property type="match status" value="1"/>
</dbReference>
<evidence type="ECO:0000313" key="6">
    <source>
        <dbReference type="EMBL" id="QEL12738.1"/>
    </source>
</evidence>
<dbReference type="InterPro" id="IPR002491">
    <property type="entry name" value="ABC_transptr_periplasmic_BD"/>
</dbReference>
<evidence type="ECO:0000256" key="5">
    <source>
        <dbReference type="ARBA" id="ARBA00022729"/>
    </source>
</evidence>
<dbReference type="PANTHER" id="PTHR30532">
    <property type="entry name" value="IRON III DICITRATE-BINDING PERIPLASMIC PROTEIN"/>
    <property type="match status" value="1"/>
</dbReference>
<dbReference type="KEGG" id="kuy:FY550_05455"/>
<dbReference type="Proteomes" id="UP000322553">
    <property type="component" value="Chromosome"/>
</dbReference>
<dbReference type="AlphaFoldDB" id="A0A1S1NYC8"/>
<keyword evidence="5" id="KW-0732">Signal</keyword>
<keyword evidence="4" id="KW-0410">Iron transport</keyword>
<keyword evidence="3" id="KW-0813">Transport</keyword>
<name>A0A1S1NYC8_9GAMM</name>
<dbReference type="STRING" id="657387.BH688_01690"/>
<dbReference type="PROSITE" id="PS50983">
    <property type="entry name" value="FE_B12_PBP"/>
    <property type="match status" value="1"/>
</dbReference>
<proteinExistence type="inferred from homology"/>
<keyword evidence="4" id="KW-0406">Ion transport</keyword>
<protein>
    <submittedName>
        <fullName evidence="6">ABC transporter substrate-binding protein</fullName>
    </submittedName>
</protein>
<sequence>MLLALVSLTRTPARADEPSSTPALISLDWAMTETLLAIGVTPLGVAAPESYARWVGEPAIPEGVQDIGLRNQPNLELLAQLAPDGIVTVSFLAGDSRLSRIAPVHIFNIYTSDRDPWQQALRVTRQLGQLTHHQQAAEQLITRVSEEIARIRRSGVDQHSPVAVLQFIDSRHVRIYGQGSLFQSVFDQLGLTNAWQGEANDWGFRQLGIDELAHLPANTRLLVIRPLPTTVDGQLEDNILWQHLPAVRHGQVHELDPVWSFGGLASMARFARELHQALPSGDHGGEP</sequence>
<dbReference type="OrthoDB" id="6160519at2"/>
<evidence type="ECO:0000313" key="7">
    <source>
        <dbReference type="Proteomes" id="UP000322553"/>
    </source>
</evidence>
<reference evidence="6 7" key="1">
    <citation type="submission" date="2019-08" db="EMBL/GenBank/DDBJ databases">
        <title>Complete genome sequence of Kushneria sp. YCWA18, a halophilic phosphate-solubilizing bacterium isolated from Daqiao saltern in China.</title>
        <authorList>
            <person name="Du G.-X."/>
            <person name="Qu L.-Y."/>
        </authorList>
    </citation>
    <scope>NUCLEOTIDE SEQUENCE [LARGE SCALE GENOMIC DNA]</scope>
    <source>
        <strain evidence="6 7">YCWA18</strain>
    </source>
</reference>
<evidence type="ECO:0000256" key="2">
    <source>
        <dbReference type="ARBA" id="ARBA00008814"/>
    </source>
</evidence>
<evidence type="ECO:0000256" key="1">
    <source>
        <dbReference type="ARBA" id="ARBA00004196"/>
    </source>
</evidence>
<accession>A0A1S1NYC8</accession>
<comment type="similarity">
    <text evidence="2">Belongs to the bacterial solute-binding protein 8 family.</text>
</comment>
<keyword evidence="7" id="KW-1185">Reference proteome</keyword>
<dbReference type="SUPFAM" id="SSF53807">
    <property type="entry name" value="Helical backbone' metal receptor"/>
    <property type="match status" value="1"/>
</dbReference>
<gene>
    <name evidence="6" type="ORF">FY550_05455</name>
</gene>
<evidence type="ECO:0000256" key="4">
    <source>
        <dbReference type="ARBA" id="ARBA00022496"/>
    </source>
</evidence>
<dbReference type="CDD" id="cd01146">
    <property type="entry name" value="FhuD"/>
    <property type="match status" value="1"/>
</dbReference>
<dbReference type="PRINTS" id="PR01715">
    <property type="entry name" value="FERRIBNDNGPP"/>
</dbReference>
<dbReference type="GO" id="GO:0030288">
    <property type="term" value="C:outer membrane-bounded periplasmic space"/>
    <property type="evidence" value="ECO:0007669"/>
    <property type="project" value="TreeGrafter"/>
</dbReference>
<comment type="subcellular location">
    <subcellularLocation>
        <location evidence="1">Cell envelope</location>
    </subcellularLocation>
</comment>
<dbReference type="Gene3D" id="3.40.50.1980">
    <property type="entry name" value="Nitrogenase molybdenum iron protein domain"/>
    <property type="match status" value="2"/>
</dbReference>